<proteinExistence type="predicted"/>
<dbReference type="STRING" id="1688.BCUN_1709"/>
<evidence type="ECO:0000256" key="2">
    <source>
        <dbReference type="SAM" id="Phobius"/>
    </source>
</evidence>
<evidence type="ECO:0000313" key="3">
    <source>
        <dbReference type="EMBL" id="KFI61997.1"/>
    </source>
</evidence>
<comment type="caution">
    <text evidence="3">The sequence shown here is derived from an EMBL/GenBank/DDBJ whole genome shotgun (WGS) entry which is preliminary data.</text>
</comment>
<reference evidence="3 4" key="1">
    <citation type="submission" date="2014-03" db="EMBL/GenBank/DDBJ databases">
        <title>Genomics of Bifidobacteria.</title>
        <authorList>
            <person name="Ventura M."/>
            <person name="Milani C."/>
            <person name="Lugli G.A."/>
        </authorList>
    </citation>
    <scope>NUCLEOTIDE SEQUENCE [LARGE SCALE GENOMIC DNA]</scope>
    <source>
        <strain evidence="3 4">LMG 10738</strain>
    </source>
</reference>
<dbReference type="eggNOG" id="ENOG5032YWY">
    <property type="taxonomic scope" value="Bacteria"/>
</dbReference>
<feature type="transmembrane region" description="Helical" evidence="2">
    <location>
        <begin position="49"/>
        <end position="68"/>
    </location>
</feature>
<organism evidence="3 4">
    <name type="scientific">Bifidobacterium cuniculi</name>
    <dbReference type="NCBI Taxonomy" id="1688"/>
    <lineage>
        <taxon>Bacteria</taxon>
        <taxon>Bacillati</taxon>
        <taxon>Actinomycetota</taxon>
        <taxon>Actinomycetes</taxon>
        <taxon>Bifidobacteriales</taxon>
        <taxon>Bifidobacteriaceae</taxon>
        <taxon>Bifidobacterium</taxon>
    </lineage>
</organism>
<gene>
    <name evidence="3" type="ORF">BCUN_1709</name>
</gene>
<evidence type="ECO:0000256" key="1">
    <source>
        <dbReference type="SAM" id="MobiDB-lite"/>
    </source>
</evidence>
<dbReference type="RefSeq" id="WP_033518529.1">
    <property type="nucleotide sequence ID" value="NZ_JGYV01000012.1"/>
</dbReference>
<sequence length="241" mass="26070">MASDHQLTDEQRAAVEALSEPPAHAGESRFRIFRQLPAKDKPAYFREHFLLPLLAALVALAMVVFVAVRIAHRDEQPALYVAVVDSTLPLGEAAKLEEAYERKIGADVVVDDYFDTAKDGLTKLQTLLASEQVDVIVAPPAVFEQLSGYGYLADLATALPAAQWQALRGDARDFAGFDDSDVTDEVDQSGSGQGKALPYGLWLADAAGWHRYATDDDALAGIAANSRQAAAAQAFLDYLYD</sequence>
<keyword evidence="2" id="KW-0812">Transmembrane</keyword>
<dbReference type="OrthoDB" id="3239175at2"/>
<keyword evidence="4" id="KW-1185">Reference proteome</keyword>
<dbReference type="AlphaFoldDB" id="A0A087AT97"/>
<feature type="compositionally biased region" description="Basic and acidic residues" evidence="1">
    <location>
        <begin position="1"/>
        <end position="13"/>
    </location>
</feature>
<keyword evidence="2" id="KW-1133">Transmembrane helix</keyword>
<evidence type="ECO:0000313" key="4">
    <source>
        <dbReference type="Proteomes" id="UP000029067"/>
    </source>
</evidence>
<dbReference type="SUPFAM" id="SSF53850">
    <property type="entry name" value="Periplasmic binding protein-like II"/>
    <property type="match status" value="1"/>
</dbReference>
<dbReference type="EMBL" id="JGYV01000012">
    <property type="protein sequence ID" value="KFI61997.1"/>
    <property type="molecule type" value="Genomic_DNA"/>
</dbReference>
<keyword evidence="2" id="KW-0472">Membrane</keyword>
<name>A0A087AT97_9BIFI</name>
<feature type="region of interest" description="Disordered" evidence="1">
    <location>
        <begin position="1"/>
        <end position="22"/>
    </location>
</feature>
<protein>
    <submittedName>
        <fullName evidence="3">Uncharacterized protein</fullName>
    </submittedName>
</protein>
<dbReference type="Proteomes" id="UP000029067">
    <property type="component" value="Unassembled WGS sequence"/>
</dbReference>
<accession>A0A087AT97</accession>